<evidence type="ECO:0000313" key="5">
    <source>
        <dbReference type="EMBL" id="CAD6444454.1"/>
    </source>
</evidence>
<dbReference type="GO" id="GO:0006897">
    <property type="term" value="P:endocytosis"/>
    <property type="evidence" value="ECO:0007669"/>
    <property type="project" value="TreeGrafter"/>
</dbReference>
<keyword evidence="2" id="KW-0342">GTP-binding</keyword>
<dbReference type="CDD" id="cd08771">
    <property type="entry name" value="DLP_1"/>
    <property type="match status" value="1"/>
</dbReference>
<dbReference type="Pfam" id="PF01031">
    <property type="entry name" value="Dynamin_M"/>
    <property type="match status" value="1"/>
</dbReference>
<dbReference type="GO" id="GO:0048312">
    <property type="term" value="P:intracellular distribution of mitochondria"/>
    <property type="evidence" value="ECO:0007669"/>
    <property type="project" value="TreeGrafter"/>
</dbReference>
<evidence type="ECO:0000313" key="6">
    <source>
        <dbReference type="Proteomes" id="UP000624404"/>
    </source>
</evidence>
<dbReference type="InterPro" id="IPR027417">
    <property type="entry name" value="P-loop_NTPase"/>
</dbReference>
<dbReference type="GO" id="GO:0016020">
    <property type="term" value="C:membrane"/>
    <property type="evidence" value="ECO:0007669"/>
    <property type="project" value="TreeGrafter"/>
</dbReference>
<dbReference type="Pfam" id="PF00350">
    <property type="entry name" value="Dynamin_N"/>
    <property type="match status" value="1"/>
</dbReference>
<keyword evidence="1" id="KW-0547">Nucleotide-binding</keyword>
<dbReference type="InterPro" id="IPR045063">
    <property type="entry name" value="Dynamin_N"/>
</dbReference>
<feature type="domain" description="Dynamin-type G" evidence="4">
    <location>
        <begin position="154"/>
        <end position="444"/>
    </location>
</feature>
<dbReference type="InterPro" id="IPR022812">
    <property type="entry name" value="Dynamin"/>
</dbReference>
<evidence type="ECO:0000256" key="1">
    <source>
        <dbReference type="ARBA" id="ARBA00022741"/>
    </source>
</evidence>
<name>A0A8H2VSW7_9HELO</name>
<sequence length="838" mass="95118">MNQPIHSMVKGGRFCDLVGGNEKKMEGCEVVGESTNTYIFPPVVEQSMFYTSLIPIILTVHFISIFKQYSTQPFTFKNLLHKKALLTLFNMSSSRGSSIDREDESFHDSPVTPQSPVPIEEIKTTSSLKGLQTEEQQRVLDTVAHLRKCGLESILPLPQLVVCGDQSAGKSSVLEALTEIPFPRNDNLCTRFATEISLRNVETESLTIKIIPDNERPSAEQVTIRKFIQSITDFDDLPRIMDLAMESMGISGNPDPNLPPRAFARDVLSIEICGPHRPQLTLVDLPGLIASETVEATAADVDMVAAITEHYIKQPRTICLAVVSAKNDIANQQILKRVRDHDPHGDRTLGIITKPDTLDKGSGNEKAFIGLAKNENVRFRLGWHVVKNRRYEEREFSLMERNMAEVSWFRSSNFKTLPRNHIGIEQLRIRLADLLFQHIKKELPQLRRELETQLSTAREQLGLLGEPRSTASDCRAYLVQLSTDVQKICAAAVDGYYEGRYFQCEVNSEFKLDPKATLRRMRACVQMMNTQFTETMRTKGHKYQIDKSVGAVSIRGTMEAEEAREKGESEKLTKKEGLDWVRQALTRTRGKELIGNYNPLLISELFWEQSTKWEKLAAEHTERVSDVCTRFLKDLLLEMTPKDVESRLWSSRIEDELRDRNSAAARELGYLMEDNVNHPINYNHYYTDTIKNRQQERDNADLEKCCQDAAEGVETSEGVEISLVVQKLKENLMKSTEKDMEVVTSEAALDCVLAIYKVLQKVFIANVTTQVVERHIIRGLDRIFDPIAVNTMSDKEVEAIASEPPQARQERRYLEDQIKKLGEGKQIFRMIMGGATTL</sequence>
<dbReference type="Gene3D" id="3.40.50.300">
    <property type="entry name" value="P-loop containing nucleotide triphosphate hydrolases"/>
    <property type="match status" value="1"/>
</dbReference>
<dbReference type="PROSITE" id="PS51718">
    <property type="entry name" value="G_DYNAMIN_2"/>
    <property type="match status" value="1"/>
</dbReference>
<dbReference type="GO" id="GO:0005874">
    <property type="term" value="C:microtubule"/>
    <property type="evidence" value="ECO:0007669"/>
    <property type="project" value="TreeGrafter"/>
</dbReference>
<dbReference type="SUPFAM" id="SSF52540">
    <property type="entry name" value="P-loop containing nucleoside triphosphate hydrolases"/>
    <property type="match status" value="1"/>
</dbReference>
<evidence type="ECO:0000259" key="3">
    <source>
        <dbReference type="PROSITE" id="PS51388"/>
    </source>
</evidence>
<dbReference type="PROSITE" id="PS51388">
    <property type="entry name" value="GED"/>
    <property type="match status" value="1"/>
</dbReference>
<dbReference type="EMBL" id="CAJHIA010000012">
    <property type="protein sequence ID" value="CAD6444454.1"/>
    <property type="molecule type" value="Genomic_DNA"/>
</dbReference>
<feature type="domain" description="GED" evidence="3">
    <location>
        <begin position="745"/>
        <end position="836"/>
    </location>
</feature>
<protein>
    <submittedName>
        <fullName evidence="5">B4aed140-ad71-4dac-939c-f6c8d7c62ccf</fullName>
    </submittedName>
</protein>
<keyword evidence="6" id="KW-1185">Reference proteome</keyword>
<dbReference type="AlphaFoldDB" id="A0A8H2VSW7"/>
<accession>A0A8H2VSW7</accession>
<reference evidence="5" key="1">
    <citation type="submission" date="2020-10" db="EMBL/GenBank/DDBJ databases">
        <authorList>
            <person name="Kusch S."/>
        </authorList>
    </citation>
    <scope>NUCLEOTIDE SEQUENCE</scope>
    <source>
        <strain evidence="5">SwB9</strain>
    </source>
</reference>
<dbReference type="PANTHER" id="PTHR11566">
    <property type="entry name" value="DYNAMIN"/>
    <property type="match status" value="1"/>
</dbReference>
<dbReference type="InterPro" id="IPR000375">
    <property type="entry name" value="Dynamin_stalk"/>
</dbReference>
<dbReference type="PRINTS" id="PR00195">
    <property type="entry name" value="DYNAMIN"/>
</dbReference>
<dbReference type="OrthoDB" id="415706at2759"/>
<gene>
    <name evidence="5" type="ORF">SCLTRI_LOCUS4246</name>
</gene>
<dbReference type="GO" id="GO:0000266">
    <property type="term" value="P:mitochondrial fission"/>
    <property type="evidence" value="ECO:0007669"/>
    <property type="project" value="TreeGrafter"/>
</dbReference>
<dbReference type="GO" id="GO:0005525">
    <property type="term" value="F:GTP binding"/>
    <property type="evidence" value="ECO:0007669"/>
    <property type="project" value="InterPro"/>
</dbReference>
<evidence type="ECO:0000259" key="4">
    <source>
        <dbReference type="PROSITE" id="PS51718"/>
    </source>
</evidence>
<dbReference type="GO" id="GO:0003924">
    <property type="term" value="F:GTPase activity"/>
    <property type="evidence" value="ECO:0007669"/>
    <property type="project" value="InterPro"/>
</dbReference>
<dbReference type="GO" id="GO:0016559">
    <property type="term" value="P:peroxisome fission"/>
    <property type="evidence" value="ECO:0007669"/>
    <property type="project" value="TreeGrafter"/>
</dbReference>
<dbReference type="Proteomes" id="UP000624404">
    <property type="component" value="Unassembled WGS sequence"/>
</dbReference>
<dbReference type="InterPro" id="IPR020850">
    <property type="entry name" value="GED_dom"/>
</dbReference>
<evidence type="ECO:0000256" key="2">
    <source>
        <dbReference type="ARBA" id="ARBA00023134"/>
    </source>
</evidence>
<proteinExistence type="predicted"/>
<comment type="caution">
    <text evidence="5">The sequence shown here is derived from an EMBL/GenBank/DDBJ whole genome shotgun (WGS) entry which is preliminary data.</text>
</comment>
<organism evidence="5 6">
    <name type="scientific">Sclerotinia trifoliorum</name>
    <dbReference type="NCBI Taxonomy" id="28548"/>
    <lineage>
        <taxon>Eukaryota</taxon>
        <taxon>Fungi</taxon>
        <taxon>Dikarya</taxon>
        <taxon>Ascomycota</taxon>
        <taxon>Pezizomycotina</taxon>
        <taxon>Leotiomycetes</taxon>
        <taxon>Helotiales</taxon>
        <taxon>Sclerotiniaceae</taxon>
        <taxon>Sclerotinia</taxon>
    </lineage>
</organism>
<dbReference type="GO" id="GO:0008017">
    <property type="term" value="F:microtubule binding"/>
    <property type="evidence" value="ECO:0007669"/>
    <property type="project" value="TreeGrafter"/>
</dbReference>
<dbReference type="InterPro" id="IPR030381">
    <property type="entry name" value="G_DYNAMIN_dom"/>
</dbReference>
<dbReference type="GO" id="GO:0005739">
    <property type="term" value="C:mitochondrion"/>
    <property type="evidence" value="ECO:0007669"/>
    <property type="project" value="TreeGrafter"/>
</dbReference>
<dbReference type="InterPro" id="IPR001401">
    <property type="entry name" value="Dynamin_GTPase"/>
</dbReference>
<dbReference type="PANTHER" id="PTHR11566:SF66">
    <property type="entry name" value="INTERFERON-INDUCED GTP-BINDING PROTEIN MX"/>
    <property type="match status" value="1"/>
</dbReference>
<dbReference type="FunFam" id="3.40.50.300:FF:001425">
    <property type="entry name" value="Dynamin GTPase, putative"/>
    <property type="match status" value="1"/>
</dbReference>
<dbReference type="SMART" id="SM00053">
    <property type="entry name" value="DYNc"/>
    <property type="match status" value="1"/>
</dbReference>